<dbReference type="InterPro" id="IPR047657">
    <property type="entry name" value="PmbA"/>
</dbReference>
<proteinExistence type="predicted"/>
<dbReference type="InterPro" id="IPR045569">
    <property type="entry name" value="Metalloprtase-TldD/E_C"/>
</dbReference>
<dbReference type="Pfam" id="PF01523">
    <property type="entry name" value="PmbA_TldD_1st"/>
    <property type="match status" value="1"/>
</dbReference>
<dbReference type="Pfam" id="PF19290">
    <property type="entry name" value="PmbA_TldD_2nd"/>
    <property type="match status" value="1"/>
</dbReference>
<dbReference type="PANTHER" id="PTHR43421:SF1">
    <property type="entry name" value="METALLOPROTEASE PMBA"/>
    <property type="match status" value="1"/>
</dbReference>
<protein>
    <submittedName>
        <fullName evidence="4">TldE protein, part of TldE/TldD proteolytic complex</fullName>
    </submittedName>
</protein>
<gene>
    <name evidence="4" type="ORF">MNBD_GAMMA01-187</name>
</gene>
<dbReference type="SUPFAM" id="SSF111283">
    <property type="entry name" value="Putative modulator of DNA gyrase, PmbA/TldD"/>
    <property type="match status" value="1"/>
</dbReference>
<evidence type="ECO:0000259" key="3">
    <source>
        <dbReference type="Pfam" id="PF19290"/>
    </source>
</evidence>
<feature type="domain" description="Metalloprotease TldD/E central" evidence="3">
    <location>
        <begin position="120"/>
        <end position="223"/>
    </location>
</feature>
<organism evidence="4">
    <name type="scientific">hydrothermal vent metagenome</name>
    <dbReference type="NCBI Taxonomy" id="652676"/>
    <lineage>
        <taxon>unclassified sequences</taxon>
        <taxon>metagenomes</taxon>
        <taxon>ecological metagenomes</taxon>
    </lineage>
</organism>
<evidence type="ECO:0000259" key="2">
    <source>
        <dbReference type="Pfam" id="PF19289"/>
    </source>
</evidence>
<dbReference type="InterPro" id="IPR002510">
    <property type="entry name" value="Metalloprtase-TldD/E_N"/>
</dbReference>
<feature type="domain" description="Metalloprotease TldD/E C-terminal" evidence="2">
    <location>
        <begin position="232"/>
        <end position="439"/>
    </location>
</feature>
<dbReference type="PANTHER" id="PTHR43421">
    <property type="entry name" value="METALLOPROTEASE PMBA"/>
    <property type="match status" value="1"/>
</dbReference>
<dbReference type="GO" id="GO:0006508">
    <property type="term" value="P:proteolysis"/>
    <property type="evidence" value="ECO:0007669"/>
    <property type="project" value="InterPro"/>
</dbReference>
<dbReference type="GO" id="GO:0008237">
    <property type="term" value="F:metallopeptidase activity"/>
    <property type="evidence" value="ECO:0007669"/>
    <property type="project" value="InterPro"/>
</dbReference>
<feature type="domain" description="Metalloprotease TldD/E N-terminal" evidence="1">
    <location>
        <begin position="26"/>
        <end position="90"/>
    </location>
</feature>
<dbReference type="AlphaFoldDB" id="A0A3B0V7Z1"/>
<dbReference type="NCBIfam" id="NF008268">
    <property type="entry name" value="PRK11040.1"/>
    <property type="match status" value="1"/>
</dbReference>
<evidence type="ECO:0000259" key="1">
    <source>
        <dbReference type="Pfam" id="PF01523"/>
    </source>
</evidence>
<dbReference type="Pfam" id="PF19289">
    <property type="entry name" value="PmbA_TldD_3rd"/>
    <property type="match status" value="1"/>
</dbReference>
<dbReference type="GO" id="GO:0005829">
    <property type="term" value="C:cytosol"/>
    <property type="evidence" value="ECO:0007669"/>
    <property type="project" value="TreeGrafter"/>
</dbReference>
<reference evidence="4" key="1">
    <citation type="submission" date="2018-06" db="EMBL/GenBank/DDBJ databases">
        <authorList>
            <person name="Zhirakovskaya E."/>
        </authorList>
    </citation>
    <scope>NUCLEOTIDE SEQUENCE</scope>
</reference>
<dbReference type="InterPro" id="IPR045570">
    <property type="entry name" value="Metalloprtase-TldD/E_cen_dom"/>
</dbReference>
<name>A0A3B0V7Z1_9ZZZZ</name>
<dbReference type="InterPro" id="IPR036059">
    <property type="entry name" value="TldD/PmbA_sf"/>
</dbReference>
<accession>A0A3B0V7Z1</accession>
<dbReference type="EMBL" id="UOEW01000144">
    <property type="protein sequence ID" value="VAW36433.1"/>
    <property type="molecule type" value="Genomic_DNA"/>
</dbReference>
<dbReference type="Gene3D" id="3.30.2290.10">
    <property type="entry name" value="PmbA/TldD superfamily"/>
    <property type="match status" value="1"/>
</dbReference>
<dbReference type="InterPro" id="IPR035068">
    <property type="entry name" value="TldD/PmbA_N"/>
</dbReference>
<sequence length="440" mass="47284">MNSNKNTEQIVTEILETVKKKGATDAEVVYSRGSGLAISVRNGDVDTIENSNDSSLVLTVYNGKAKGSASTAVLDEDSIESTIEKALAIAKLTEEDEFAGIAEVELLANVANFKDLSTYHPCDIAPATMIEMAKQAEVAALETKGIIVDEVAISIGQGQSIYANSNGFIGNKQGTNSSMSVVAIAELDDQMERDYWWDAVRDFNMLMPANELGVKAAKRTIARVGAKKVRSTKAAVLFDATVSQGLLGHMLAAISGSSLYQEASFLKNDLNQQIFPKWFEVNENPFVAGGFASRNFDSNGVATKQRNIIDSGILKGFLLSVYSARRLGLKTTGNGGGAHNLFIKSGNNTFEHALKTLGTGLYVTSVMGQGVNIINGDYSRGASGFWVENGEIQFPVSELTIASNLKDMYKNLVLVATDVDKRSKIQTGSWLIEEMTIAGD</sequence>
<evidence type="ECO:0000313" key="4">
    <source>
        <dbReference type="EMBL" id="VAW36433.1"/>
    </source>
</evidence>